<organism evidence="1 2">
    <name type="scientific">Rhizobium azibense</name>
    <dbReference type="NCBI Taxonomy" id="1136135"/>
    <lineage>
        <taxon>Bacteria</taxon>
        <taxon>Pseudomonadati</taxon>
        <taxon>Pseudomonadota</taxon>
        <taxon>Alphaproteobacteria</taxon>
        <taxon>Hyphomicrobiales</taxon>
        <taxon>Rhizobiaceae</taxon>
        <taxon>Rhizobium/Agrobacterium group</taxon>
        <taxon>Rhizobium</taxon>
    </lineage>
</organism>
<name>A0A4R3QVF8_9HYPH</name>
<evidence type="ECO:0000313" key="1">
    <source>
        <dbReference type="EMBL" id="TCU26418.1"/>
    </source>
</evidence>
<comment type="caution">
    <text evidence="1">The sequence shown here is derived from an EMBL/GenBank/DDBJ whole genome shotgun (WGS) entry which is preliminary data.</text>
</comment>
<sequence length="136" mass="13919">MSAAQLIGGIHLPLGDRTAGLASVDMLPAVINGGGAFPSHGFPQRAELAGGGDLRGIDLIAGGEHGDRAFPDVHDRRDVLRVGRITGMGAAKEGIVNGDGSQGAVRIGSGFLLEGAGMSRRMPESLLPEKRGNGWV</sequence>
<evidence type="ECO:0000313" key="2">
    <source>
        <dbReference type="Proteomes" id="UP000295547"/>
    </source>
</evidence>
<gene>
    <name evidence="1" type="ORF">EV130_10424</name>
</gene>
<dbReference type="Proteomes" id="UP000295547">
    <property type="component" value="Unassembled WGS sequence"/>
</dbReference>
<accession>A0A4R3QVF8</accession>
<dbReference type="AlphaFoldDB" id="A0A4R3QVF8"/>
<keyword evidence="2" id="KW-1185">Reference proteome</keyword>
<reference evidence="1 2" key="1">
    <citation type="submission" date="2019-03" db="EMBL/GenBank/DDBJ databases">
        <title>Genomic Encyclopedia of Type Strains, Phase IV (KMG-V): Genome sequencing to study the core and pangenomes of soil and plant-associated prokaryotes.</title>
        <authorList>
            <person name="Whitman W."/>
        </authorList>
    </citation>
    <scope>NUCLEOTIDE SEQUENCE [LARGE SCALE GENOMIC DNA]</scope>
    <source>
        <strain evidence="1 2">Gr42</strain>
    </source>
</reference>
<protein>
    <submittedName>
        <fullName evidence="1">Uncharacterized protein</fullName>
    </submittedName>
</protein>
<proteinExistence type="predicted"/>
<dbReference type="EMBL" id="SMBJ01000004">
    <property type="protein sequence ID" value="TCU26418.1"/>
    <property type="molecule type" value="Genomic_DNA"/>
</dbReference>